<dbReference type="EMBL" id="GL636507">
    <property type="protein sequence ID" value="EFW14305.1"/>
    <property type="molecule type" value="Genomic_DNA"/>
</dbReference>
<keyword evidence="2" id="KW-0812">Transmembrane</keyword>
<dbReference type="Proteomes" id="UP000002497">
    <property type="component" value="Unassembled WGS sequence"/>
</dbReference>
<evidence type="ECO:0000256" key="1">
    <source>
        <dbReference type="SAM" id="MobiDB-lite"/>
    </source>
</evidence>
<protein>
    <submittedName>
        <fullName evidence="3">Predicted protein</fullName>
    </submittedName>
</protein>
<dbReference type="VEuPathDB" id="FungiDB:D8B26_007050"/>
<evidence type="ECO:0000256" key="2">
    <source>
        <dbReference type="SAM" id="Phobius"/>
    </source>
</evidence>
<keyword evidence="2" id="KW-1133">Transmembrane helix</keyword>
<organism evidence="4">
    <name type="scientific">Coccidioides posadasii (strain RMSCC 757 / Silveira)</name>
    <name type="common">Valley fever fungus</name>
    <dbReference type="NCBI Taxonomy" id="443226"/>
    <lineage>
        <taxon>Eukaryota</taxon>
        <taxon>Fungi</taxon>
        <taxon>Dikarya</taxon>
        <taxon>Ascomycota</taxon>
        <taxon>Pezizomycotina</taxon>
        <taxon>Eurotiomycetes</taxon>
        <taxon>Eurotiomycetidae</taxon>
        <taxon>Onygenales</taxon>
        <taxon>Onygenaceae</taxon>
        <taxon>Coccidioides</taxon>
    </lineage>
</organism>
<dbReference type="STRING" id="443226.E9DH08"/>
<proteinExistence type="predicted"/>
<reference evidence="4" key="1">
    <citation type="journal article" date="2010" name="Genome Res.">
        <title>Population genomic sequencing of Coccidioides fungi reveals recent hybridization and transposon control.</title>
        <authorList>
            <person name="Neafsey D.E."/>
            <person name="Barker B.M."/>
            <person name="Sharpton T.J."/>
            <person name="Stajich J.E."/>
            <person name="Park D.J."/>
            <person name="Whiston E."/>
            <person name="Hung C.-Y."/>
            <person name="McMahan C."/>
            <person name="White J."/>
            <person name="Sykes S."/>
            <person name="Heiman D."/>
            <person name="Young S."/>
            <person name="Zeng Q."/>
            <person name="Abouelleil A."/>
            <person name="Aftuck L."/>
            <person name="Bessette D."/>
            <person name="Brown A."/>
            <person name="FitzGerald M."/>
            <person name="Lui A."/>
            <person name="Macdonald J.P."/>
            <person name="Priest M."/>
            <person name="Orbach M.J."/>
            <person name="Galgiani J.N."/>
            <person name="Kirkland T.N."/>
            <person name="Cole G.T."/>
            <person name="Birren B.W."/>
            <person name="Henn M.R."/>
            <person name="Taylor J.W."/>
            <person name="Rounsley S.D."/>
        </authorList>
    </citation>
    <scope>NUCLEOTIDE SEQUENCE [LARGE SCALE GENOMIC DNA]</scope>
    <source>
        <strain evidence="4">RMSCC 757 / Silveira</strain>
    </source>
</reference>
<feature type="region of interest" description="Disordered" evidence="1">
    <location>
        <begin position="296"/>
        <end position="336"/>
    </location>
</feature>
<dbReference type="AlphaFoldDB" id="E9DH08"/>
<name>E9DH08_COCPS</name>
<sequence length="336" mass="38486">MDLQYYKQDTVENQVQMVANTMYKDETLRQAFGLAGSIIFESHTNLRVSKQSQVTEKQTQDLSTDTDAFFHKDHTIRKQKQRATKDSPISREQADQSYIYQQGTKKDISAITIEYKAPHKLTCDKITTGLKEEIHPARDVINRKKNTSKFYFKYLVIVVITQLFSYMVAKDMQYSYVCTEKGFIFLYILKNPSIIKYAICVPNQNVQTNHNKDFELTAVGQIIVFTMQALASPPSLQTWHAVVSKLSIWLVEYLEILAQTPSNKQLKNYHSLSSIYYSKKINLLLFHMQLWSCQPPSNPSSNQFPSPPLSDSSSPAHKIPNILKSQSGTESQDNTS</sequence>
<dbReference type="VEuPathDB" id="FungiDB:CPSG_09155"/>
<feature type="compositionally biased region" description="Polar residues" evidence="1">
    <location>
        <begin position="323"/>
        <end position="336"/>
    </location>
</feature>
<keyword evidence="2" id="KW-0472">Membrane</keyword>
<reference evidence="4" key="2">
    <citation type="submission" date="2010-03" db="EMBL/GenBank/DDBJ databases">
        <title>The genome sequence of Coccidioides posadasii strain Silveira.</title>
        <authorList>
            <consortium name="The Broad Institute Genome Sequencing Center for Infectious Disease"/>
            <person name="Neafsey D."/>
            <person name="Orbach M."/>
            <person name="Henn M.R."/>
            <person name="Cole G.T."/>
            <person name="Galgiani J."/>
            <person name="Gardner M.J."/>
            <person name="Kirkland T.N."/>
            <person name="Taylor J.W."/>
            <person name="Young S.K."/>
            <person name="Zeng Q."/>
            <person name="Koehrsen M."/>
            <person name="Alvarado L."/>
            <person name="Berlin A."/>
            <person name="Borenstein D."/>
            <person name="Chapman S.B."/>
            <person name="Chen Z."/>
            <person name="Engels R."/>
            <person name="Freedman E."/>
            <person name="Gellesch M."/>
            <person name="Goldberg J."/>
            <person name="Griggs A."/>
            <person name="Gujja S."/>
            <person name="Heilman E."/>
            <person name="Heiman D."/>
            <person name="Howarth C."/>
            <person name="Jen D."/>
            <person name="Larson L."/>
            <person name="Mehta T."/>
            <person name="Neiman D."/>
            <person name="Park D."/>
            <person name="Pearson M."/>
            <person name="Richards J."/>
            <person name="Roberts A."/>
            <person name="Saif S."/>
            <person name="Shea T."/>
            <person name="Shenoy N."/>
            <person name="Sisk P."/>
            <person name="Stolte C."/>
            <person name="Sykes S."/>
            <person name="Walk T."/>
            <person name="White J."/>
            <person name="Yandava C."/>
            <person name="Haas B."/>
            <person name="Nusbaum C."/>
            <person name="Birren B."/>
        </authorList>
    </citation>
    <scope>NUCLEOTIDE SEQUENCE [LARGE SCALE GENOMIC DNA]</scope>
    <source>
        <strain evidence="4">RMSCC 757 / Silveira</strain>
    </source>
</reference>
<dbReference type="OMA" id="LENICRC"/>
<accession>E9DH08</accession>
<feature type="transmembrane region" description="Helical" evidence="2">
    <location>
        <begin position="151"/>
        <end position="169"/>
    </location>
</feature>
<keyword evidence="4" id="KW-1185">Reference proteome</keyword>
<gene>
    <name evidence="3" type="ORF">CPSG_09155</name>
</gene>
<dbReference type="HOGENOM" id="CLU_826406_0_0_1"/>
<dbReference type="OrthoDB" id="4199792at2759"/>
<evidence type="ECO:0000313" key="3">
    <source>
        <dbReference type="EMBL" id="EFW14305.1"/>
    </source>
</evidence>
<feature type="compositionally biased region" description="Low complexity" evidence="1">
    <location>
        <begin position="296"/>
        <end position="315"/>
    </location>
</feature>
<evidence type="ECO:0000313" key="4">
    <source>
        <dbReference type="Proteomes" id="UP000002497"/>
    </source>
</evidence>